<organism evidence="1 2">
    <name type="scientific">Lachancea fermentati</name>
    <name type="common">Zygosaccharomyces fermentati</name>
    <dbReference type="NCBI Taxonomy" id="4955"/>
    <lineage>
        <taxon>Eukaryota</taxon>
        <taxon>Fungi</taxon>
        <taxon>Dikarya</taxon>
        <taxon>Ascomycota</taxon>
        <taxon>Saccharomycotina</taxon>
        <taxon>Saccharomycetes</taxon>
        <taxon>Saccharomycetales</taxon>
        <taxon>Saccharomycetaceae</taxon>
        <taxon>Lachancea</taxon>
    </lineage>
</organism>
<gene>
    <name evidence="1" type="ORF">LAFE_0B07778G</name>
</gene>
<proteinExistence type="predicted"/>
<dbReference type="AlphaFoldDB" id="A0A1G4M893"/>
<evidence type="ECO:0000313" key="2">
    <source>
        <dbReference type="Proteomes" id="UP000190831"/>
    </source>
</evidence>
<dbReference type="Proteomes" id="UP000190831">
    <property type="component" value="Chromosome B"/>
</dbReference>
<reference evidence="2" key="1">
    <citation type="submission" date="2016-03" db="EMBL/GenBank/DDBJ databases">
        <authorList>
            <person name="Devillers H."/>
        </authorList>
    </citation>
    <scope>NUCLEOTIDE SEQUENCE [LARGE SCALE GENOMIC DNA]</scope>
</reference>
<name>A0A1G4M893_LACFM</name>
<dbReference type="EMBL" id="LT598489">
    <property type="protein sequence ID" value="SCW00024.1"/>
    <property type="molecule type" value="Genomic_DNA"/>
</dbReference>
<dbReference type="InterPro" id="IPR001142">
    <property type="entry name" value="DUP/COS"/>
</dbReference>
<evidence type="ECO:0000313" key="1">
    <source>
        <dbReference type="EMBL" id="SCW00024.1"/>
    </source>
</evidence>
<dbReference type="Pfam" id="PF00674">
    <property type="entry name" value="DUP"/>
    <property type="match status" value="1"/>
</dbReference>
<accession>A0A1G4M893</accession>
<protein>
    <submittedName>
        <fullName evidence="1">LAFE_0B07778g1_1</fullName>
    </submittedName>
</protein>
<sequence>MQSGELENGPKEQLSQDNHGRNKLEAALTLPRDKYPSRCAFELRNEVFRRILLVEFFLCIILSKTYVDKEISAKRISEAIVLATGVIGCTVAAFGRSPLSQTAQMKLLKEVIANRPGVLLGPWETVAAHMNEYLCGTGAASSPGYYFDGSDCYVHFKCMFMNEFVSRNPRRANCNHNNDTEISLLIDQAVKVHRQSVRDYWDKKIDNYWRKRLAEEASSQHP</sequence>
<keyword evidence="2" id="KW-1185">Reference proteome</keyword>